<evidence type="ECO:0000256" key="3">
    <source>
        <dbReference type="ARBA" id="ARBA00022989"/>
    </source>
</evidence>
<evidence type="ECO:0000256" key="4">
    <source>
        <dbReference type="ARBA" id="ARBA00023136"/>
    </source>
</evidence>
<feature type="transmembrane region" description="Helical" evidence="5">
    <location>
        <begin position="136"/>
        <end position="160"/>
    </location>
</feature>
<evidence type="ECO:0000256" key="1">
    <source>
        <dbReference type="ARBA" id="ARBA00004141"/>
    </source>
</evidence>
<evidence type="ECO:0000313" key="6">
    <source>
        <dbReference type="EMBL" id="NIJ44237.1"/>
    </source>
</evidence>
<feature type="transmembrane region" description="Helical" evidence="5">
    <location>
        <begin position="6"/>
        <end position="27"/>
    </location>
</feature>
<reference evidence="6 7" key="1">
    <citation type="submission" date="2020-03" db="EMBL/GenBank/DDBJ databases">
        <title>Genomic Encyclopedia of Type Strains, Phase IV (KMG-IV): sequencing the most valuable type-strain genomes for metagenomic binning, comparative biology and taxonomic classification.</title>
        <authorList>
            <person name="Goeker M."/>
        </authorList>
    </citation>
    <scope>NUCLEOTIDE SEQUENCE [LARGE SCALE GENOMIC DNA]</scope>
    <source>
        <strain evidence="6 7">DSM 101599</strain>
    </source>
</reference>
<dbReference type="PANTHER" id="PTHR10361">
    <property type="entry name" value="SODIUM-BILE ACID COTRANSPORTER"/>
    <property type="match status" value="1"/>
</dbReference>
<dbReference type="Gene3D" id="1.20.1530.20">
    <property type="match status" value="1"/>
</dbReference>
<dbReference type="InterPro" id="IPR004710">
    <property type="entry name" value="Bilac:Na_transpt"/>
</dbReference>
<evidence type="ECO:0000256" key="2">
    <source>
        <dbReference type="ARBA" id="ARBA00022692"/>
    </source>
</evidence>
<feature type="transmembrane region" description="Helical" evidence="5">
    <location>
        <begin position="68"/>
        <end position="87"/>
    </location>
</feature>
<gene>
    <name evidence="6" type="ORF">FHR24_000676</name>
</gene>
<comment type="caution">
    <text evidence="6">The sequence shown here is derived from an EMBL/GenBank/DDBJ whole genome shotgun (WGS) entry which is preliminary data.</text>
</comment>
<dbReference type="EMBL" id="JAASQL010000001">
    <property type="protein sequence ID" value="NIJ44237.1"/>
    <property type="molecule type" value="Genomic_DNA"/>
</dbReference>
<feature type="transmembrane region" description="Helical" evidence="5">
    <location>
        <begin position="172"/>
        <end position="192"/>
    </location>
</feature>
<keyword evidence="7" id="KW-1185">Reference proteome</keyword>
<dbReference type="InterPro" id="IPR002657">
    <property type="entry name" value="BilAc:Na_symport/Acr3"/>
</dbReference>
<feature type="transmembrane region" description="Helical" evidence="5">
    <location>
        <begin position="198"/>
        <end position="220"/>
    </location>
</feature>
<sequence length="292" mass="31344">MADLLLKVFLPLSLSIIMLGMGMSLTLKDFTLIFKQPKAVLIGLFNQIILLPLLAFILALAFNLSDTLAVGLIILAACPGGATSNIITQVCNGNLALSVTLTAVTSFTGILSIHLLTSFALAYFNTQTESNIQLPITHTIFQITTITIIPISLGMIILKYKPTFASKMIKPMKIASTIIFALILIGLIASNFEKVSSALKAVGLVTLVLNLSIIGFGFLIPKLFNLEDKDSISVGVDGGIQNATLGIVVATTVLNNIEMAIPTAAYSIWMYITGALLMWIINKRNKTKASLR</sequence>
<keyword evidence="4 5" id="KW-0472">Membrane</keyword>
<dbReference type="Pfam" id="PF01758">
    <property type="entry name" value="SBF"/>
    <property type="match status" value="1"/>
</dbReference>
<protein>
    <submittedName>
        <fullName evidence="6">BASS family bile acid:Na+ symporter</fullName>
    </submittedName>
</protein>
<feature type="transmembrane region" description="Helical" evidence="5">
    <location>
        <begin position="99"/>
        <end position="124"/>
    </location>
</feature>
<dbReference type="Proteomes" id="UP000745859">
    <property type="component" value="Unassembled WGS sequence"/>
</dbReference>
<dbReference type="RefSeq" id="WP_167183859.1">
    <property type="nucleotide sequence ID" value="NZ_JAASQL010000001.1"/>
</dbReference>
<proteinExistence type="predicted"/>
<evidence type="ECO:0000256" key="5">
    <source>
        <dbReference type="SAM" id="Phobius"/>
    </source>
</evidence>
<feature type="transmembrane region" description="Helical" evidence="5">
    <location>
        <begin position="232"/>
        <end position="254"/>
    </location>
</feature>
<accession>A0ABX0UB00</accession>
<keyword evidence="2 5" id="KW-0812">Transmembrane</keyword>
<name>A0ABX0UB00_9FLAO</name>
<dbReference type="InterPro" id="IPR038770">
    <property type="entry name" value="Na+/solute_symporter_sf"/>
</dbReference>
<dbReference type="PANTHER" id="PTHR10361:SF24">
    <property type="entry name" value="P3 PROTEIN"/>
    <property type="match status" value="1"/>
</dbReference>
<feature type="transmembrane region" description="Helical" evidence="5">
    <location>
        <begin position="39"/>
        <end position="62"/>
    </location>
</feature>
<feature type="transmembrane region" description="Helical" evidence="5">
    <location>
        <begin position="260"/>
        <end position="282"/>
    </location>
</feature>
<keyword evidence="3 5" id="KW-1133">Transmembrane helix</keyword>
<comment type="subcellular location">
    <subcellularLocation>
        <location evidence="1">Membrane</location>
        <topology evidence="1">Multi-pass membrane protein</topology>
    </subcellularLocation>
</comment>
<evidence type="ECO:0000313" key="7">
    <source>
        <dbReference type="Proteomes" id="UP000745859"/>
    </source>
</evidence>
<organism evidence="6 7">
    <name type="scientific">Wenyingzhuangia heitensis</name>
    <dbReference type="NCBI Taxonomy" id="1487859"/>
    <lineage>
        <taxon>Bacteria</taxon>
        <taxon>Pseudomonadati</taxon>
        <taxon>Bacteroidota</taxon>
        <taxon>Flavobacteriia</taxon>
        <taxon>Flavobacteriales</taxon>
        <taxon>Flavobacteriaceae</taxon>
        <taxon>Wenyingzhuangia</taxon>
    </lineage>
</organism>